<accession>A0ABX0PJG9</accession>
<evidence type="ECO:0000256" key="3">
    <source>
        <dbReference type="ARBA" id="ARBA00023163"/>
    </source>
</evidence>
<dbReference type="SUPFAM" id="SSF46785">
    <property type="entry name" value="Winged helix' DNA-binding domain"/>
    <property type="match status" value="1"/>
</dbReference>
<dbReference type="Proteomes" id="UP000716322">
    <property type="component" value="Unassembled WGS sequence"/>
</dbReference>
<keyword evidence="6" id="KW-1185">Reference proteome</keyword>
<dbReference type="InterPro" id="IPR013196">
    <property type="entry name" value="HTH_11"/>
</dbReference>
<evidence type="ECO:0000256" key="1">
    <source>
        <dbReference type="ARBA" id="ARBA00023015"/>
    </source>
</evidence>
<dbReference type="PROSITE" id="PS51000">
    <property type="entry name" value="HTH_DEOR_2"/>
    <property type="match status" value="1"/>
</dbReference>
<dbReference type="RefSeq" id="WP_166864492.1">
    <property type="nucleotide sequence ID" value="NZ_JAAQOM010000024.1"/>
</dbReference>
<dbReference type="InterPro" id="IPR018356">
    <property type="entry name" value="Tscrpt_reg_HTH_DeoR_CS"/>
</dbReference>
<evidence type="ECO:0000313" key="6">
    <source>
        <dbReference type="Proteomes" id="UP000716322"/>
    </source>
</evidence>
<feature type="domain" description="HTH deoR-type" evidence="4">
    <location>
        <begin position="2"/>
        <end position="57"/>
    </location>
</feature>
<gene>
    <name evidence="5" type="ORF">HAV22_28610</name>
</gene>
<keyword evidence="2" id="KW-0238">DNA-binding</keyword>
<dbReference type="InterPro" id="IPR026881">
    <property type="entry name" value="WYL_dom"/>
</dbReference>
<dbReference type="PANTHER" id="PTHR34580:SF1">
    <property type="entry name" value="PROTEIN PAFC"/>
    <property type="match status" value="1"/>
</dbReference>
<evidence type="ECO:0000256" key="2">
    <source>
        <dbReference type="ARBA" id="ARBA00023125"/>
    </source>
</evidence>
<comment type="caution">
    <text evidence="5">The sequence shown here is derived from an EMBL/GenBank/DDBJ whole genome shotgun (WGS) entry which is preliminary data.</text>
</comment>
<dbReference type="PROSITE" id="PS00894">
    <property type="entry name" value="HTH_DEOR_1"/>
    <property type="match status" value="1"/>
</dbReference>
<dbReference type="InterPro" id="IPR001034">
    <property type="entry name" value="DeoR_HTH"/>
</dbReference>
<dbReference type="Pfam" id="PF25583">
    <property type="entry name" value="WCX"/>
    <property type="match status" value="1"/>
</dbReference>
<evidence type="ECO:0000313" key="5">
    <source>
        <dbReference type="EMBL" id="NIA57593.1"/>
    </source>
</evidence>
<reference evidence="5 6" key="1">
    <citation type="submission" date="2020-03" db="EMBL/GenBank/DDBJ databases">
        <title>Genome sequence of strain Massilia sp. TW-1.</title>
        <authorList>
            <person name="Chaudhary D.K."/>
        </authorList>
    </citation>
    <scope>NUCLEOTIDE SEQUENCE [LARGE SCALE GENOMIC DNA]</scope>
    <source>
        <strain evidence="5 6">TW-1</strain>
    </source>
</reference>
<dbReference type="InterPro" id="IPR057727">
    <property type="entry name" value="WCX_dom"/>
</dbReference>
<proteinExistence type="predicted"/>
<dbReference type="Pfam" id="PF13280">
    <property type="entry name" value="WYL"/>
    <property type="match status" value="1"/>
</dbReference>
<dbReference type="InterPro" id="IPR051534">
    <property type="entry name" value="CBASS_pafABC_assoc_protein"/>
</dbReference>
<sequence length="321" mass="35462">MRASRLLSIQMMLETRGPMSATELADALEISVRTLHRDIDQLTAAGVPIYAERGRTGGFRLLDGWNTRLTGLTPAEAQVVFLSGLAGPAADLGLDKPLQGARLKLLTSLPAASRAEAQKMQSRFHLDPVDWYREADAVPHLATVADAVWSERQLSMSYESWRDEVERVVHPLGLVLKAGAWYLVAASDGKPRTYRVSNIKRAAMLESRARRPARFDLARYWAESVARFESELYTDYADVLATPSGLKQLRYLNAAVARAVAEARPSRRKDGRVAVRVPIESVEHGAGQLLRLAPEVEVTGPGRLKRAIVSRLQHVSILYGC</sequence>
<dbReference type="PANTHER" id="PTHR34580">
    <property type="match status" value="1"/>
</dbReference>
<keyword evidence="1" id="KW-0805">Transcription regulation</keyword>
<name>A0ABX0PJG9_9BURK</name>
<evidence type="ECO:0000259" key="4">
    <source>
        <dbReference type="PROSITE" id="PS51000"/>
    </source>
</evidence>
<dbReference type="InterPro" id="IPR036390">
    <property type="entry name" value="WH_DNA-bd_sf"/>
</dbReference>
<keyword evidence="3" id="KW-0804">Transcription</keyword>
<dbReference type="PROSITE" id="PS52050">
    <property type="entry name" value="WYL"/>
    <property type="match status" value="1"/>
</dbReference>
<dbReference type="EMBL" id="JAAQOM010000024">
    <property type="protein sequence ID" value="NIA57593.1"/>
    <property type="molecule type" value="Genomic_DNA"/>
</dbReference>
<dbReference type="Gene3D" id="1.10.10.10">
    <property type="entry name" value="Winged helix-like DNA-binding domain superfamily/Winged helix DNA-binding domain"/>
    <property type="match status" value="1"/>
</dbReference>
<dbReference type="Pfam" id="PF08279">
    <property type="entry name" value="HTH_11"/>
    <property type="match status" value="1"/>
</dbReference>
<dbReference type="InterPro" id="IPR036388">
    <property type="entry name" value="WH-like_DNA-bd_sf"/>
</dbReference>
<protein>
    <submittedName>
        <fullName evidence="5">WYL domain-containing protein</fullName>
    </submittedName>
</protein>
<organism evidence="5 6">
    <name type="scientific">Telluria antibiotica</name>
    <dbReference type="NCBI Taxonomy" id="2717319"/>
    <lineage>
        <taxon>Bacteria</taxon>
        <taxon>Pseudomonadati</taxon>
        <taxon>Pseudomonadota</taxon>
        <taxon>Betaproteobacteria</taxon>
        <taxon>Burkholderiales</taxon>
        <taxon>Oxalobacteraceae</taxon>
        <taxon>Telluria group</taxon>
        <taxon>Telluria</taxon>
    </lineage>
</organism>